<sequence>MAQDDVVINLDAEFEAWGGERHQVVTTHGPISVLVCGDQAKPALVTYPDVGLNYLACFEGLFSCPEAYSVLFHNFCIYHIDPPGHEDGAAEIPNNQPLLTVDDLADQVAEVLDHFKVHEMIGLGVGAGSYILNLFAIKYRERAIGLILVSPICRKPTWSEWIYNKAMINILYYCGATSFVKDSLLQRYFSPEVRASSMGAEVLMNYRKHLDDHPSRNMMRYMQAIHQRGDITESLAKLKCRTLVIVGENSPFHCEAVHMTNVMSRRYQVLIEVTLLNDRTSFQIICFLLNHLLNRLVGFPESCCQTGDSYNPLGRLICRACSLNILSFVCTGSTLWVAGDRGATTIHAGANRVVSDVLQFLQAAVVALLTDESPQPAMRSSGVTLI</sequence>
<dbReference type="SUPFAM" id="SSF53474">
    <property type="entry name" value="alpha/beta-Hydrolases"/>
    <property type="match status" value="1"/>
</dbReference>
<dbReference type="PANTHER" id="PTHR11034">
    <property type="entry name" value="N-MYC DOWNSTREAM REGULATED"/>
    <property type="match status" value="1"/>
</dbReference>
<dbReference type="Proteomes" id="UP000822688">
    <property type="component" value="Chromosome 12"/>
</dbReference>
<dbReference type="Pfam" id="PF03096">
    <property type="entry name" value="Ndr"/>
    <property type="match status" value="1"/>
</dbReference>
<dbReference type="EMBL" id="CM026433">
    <property type="protein sequence ID" value="KAG0554806.1"/>
    <property type="molecule type" value="Genomic_DNA"/>
</dbReference>
<name>A0A8T0G6E1_CERPU</name>
<accession>A0A8T0G6E1</accession>
<evidence type="ECO:0000313" key="3">
    <source>
        <dbReference type="Proteomes" id="UP000822688"/>
    </source>
</evidence>
<protein>
    <submittedName>
        <fullName evidence="2">Uncharacterized protein</fullName>
    </submittedName>
</protein>
<dbReference type="Gene3D" id="3.40.50.1820">
    <property type="entry name" value="alpha/beta hydrolase"/>
    <property type="match status" value="1"/>
</dbReference>
<gene>
    <name evidence="2" type="ORF">KC19_12G120600</name>
</gene>
<organism evidence="2 3">
    <name type="scientific">Ceratodon purpureus</name>
    <name type="common">Fire moss</name>
    <name type="synonym">Dicranum purpureum</name>
    <dbReference type="NCBI Taxonomy" id="3225"/>
    <lineage>
        <taxon>Eukaryota</taxon>
        <taxon>Viridiplantae</taxon>
        <taxon>Streptophyta</taxon>
        <taxon>Embryophyta</taxon>
        <taxon>Bryophyta</taxon>
        <taxon>Bryophytina</taxon>
        <taxon>Bryopsida</taxon>
        <taxon>Dicranidae</taxon>
        <taxon>Pseudoditrichales</taxon>
        <taxon>Ditrichaceae</taxon>
        <taxon>Ceratodon</taxon>
    </lineage>
</organism>
<keyword evidence="3" id="KW-1185">Reference proteome</keyword>
<dbReference type="InterPro" id="IPR004142">
    <property type="entry name" value="NDRG"/>
</dbReference>
<reference evidence="2" key="1">
    <citation type="submission" date="2020-06" db="EMBL/GenBank/DDBJ databases">
        <title>WGS assembly of Ceratodon purpureus strain R40.</title>
        <authorList>
            <person name="Carey S.B."/>
            <person name="Jenkins J."/>
            <person name="Shu S."/>
            <person name="Lovell J.T."/>
            <person name="Sreedasyam A."/>
            <person name="Maumus F."/>
            <person name="Tiley G.P."/>
            <person name="Fernandez-Pozo N."/>
            <person name="Barry K."/>
            <person name="Chen C."/>
            <person name="Wang M."/>
            <person name="Lipzen A."/>
            <person name="Daum C."/>
            <person name="Saski C.A."/>
            <person name="Payton A.C."/>
            <person name="Mcbreen J.C."/>
            <person name="Conrad R.E."/>
            <person name="Kollar L.M."/>
            <person name="Olsson S."/>
            <person name="Huttunen S."/>
            <person name="Landis J.B."/>
            <person name="Wickett N.J."/>
            <person name="Johnson M.G."/>
            <person name="Rensing S.A."/>
            <person name="Grimwood J."/>
            <person name="Schmutz J."/>
            <person name="Mcdaniel S.F."/>
        </authorList>
    </citation>
    <scope>NUCLEOTIDE SEQUENCE</scope>
    <source>
        <strain evidence="2">R40</strain>
    </source>
</reference>
<proteinExistence type="inferred from homology"/>
<comment type="caution">
    <text evidence="2">The sequence shown here is derived from an EMBL/GenBank/DDBJ whole genome shotgun (WGS) entry which is preliminary data.</text>
</comment>
<evidence type="ECO:0000313" key="2">
    <source>
        <dbReference type="EMBL" id="KAG0554806.1"/>
    </source>
</evidence>
<dbReference type="AlphaFoldDB" id="A0A8T0G6E1"/>
<evidence type="ECO:0000256" key="1">
    <source>
        <dbReference type="ARBA" id="ARBA00005598"/>
    </source>
</evidence>
<comment type="similarity">
    <text evidence="1">Belongs to the NDRG family.</text>
</comment>
<dbReference type="InterPro" id="IPR029058">
    <property type="entry name" value="AB_hydrolase_fold"/>
</dbReference>